<keyword evidence="5" id="KW-1133">Transmembrane helix</keyword>
<keyword evidence="10" id="KW-1185">Reference proteome</keyword>
<feature type="domain" description="NIT" evidence="8">
    <location>
        <begin position="57"/>
        <end position="306"/>
    </location>
</feature>
<name>A0A222FKA6_9GAMM</name>
<evidence type="ECO:0000256" key="3">
    <source>
        <dbReference type="ARBA" id="ARBA00029447"/>
    </source>
</evidence>
<sequence length="668" mass="73690">MEVAMAWLLALRMRTKLLLLIGIPITSLIVLELKDLLYQWERVGEMETAVSLSELSAVNSALAHELQKERGMSAGFLGSRGQQFGERLQQQRQLTMAALEQWRQYQYDHNFFHYPSVQASLVEVEKELKNIRLRQGSVDSLEASLPEILAYYTGMIRALLLTSAQASEYLDDGEVSRQLQAYFNFLQGKERAGIERAVLSNAFGADQFANGLYQKFVRLVSEQDAYFSNYSLFAAPSHQQAFAEFLQSAEQAQVESYRSVAHQNANSGDFGRSAEQWFSASTERINYLKRLEDAFKVSVVDSAARNLSSAHTNMLLGLIITSVGAGVALVLALWLARALLRQVHQLHQGLHSVREELDLTRRIEVVLDDELGHAAHSFNHMMNIFETLIGDIDKASQQLKLISTQNHCTISLSSKGVALQNKETEQVVSGVLQLEQATRDIAQSIQALVDHTDSAVATATHGDKVVKTTAENTRQLRTVMNEVSEVIHRLHESSSAIGSVLSEIQGIAEQTNLLALNAAIEAARAGEQGRGFAVVADEVRTLAQRTHDSTTEIGTIVTDFQTSAERAYQTMQDSQESMGQSFADAEKLGSSLGDILSAIDGVRAMSDQIAAAAEQQVQTNTDVGDRVRKINKVADHTTASTQFMAKTAREQKELSGALTHSAQRFKVS</sequence>
<dbReference type="PROSITE" id="PS50885">
    <property type="entry name" value="HAMP"/>
    <property type="match status" value="1"/>
</dbReference>
<comment type="subcellular location">
    <subcellularLocation>
        <location evidence="1">Membrane</location>
    </subcellularLocation>
</comment>
<gene>
    <name evidence="9" type="ORF">CHH28_12525</name>
</gene>
<evidence type="ECO:0000256" key="4">
    <source>
        <dbReference type="PROSITE-ProRule" id="PRU00284"/>
    </source>
</evidence>
<keyword evidence="2 4" id="KW-0807">Transducer</keyword>
<organism evidence="9 10">
    <name type="scientific">Bacterioplanes sanyensis</name>
    <dbReference type="NCBI Taxonomy" id="1249553"/>
    <lineage>
        <taxon>Bacteria</taxon>
        <taxon>Pseudomonadati</taxon>
        <taxon>Pseudomonadota</taxon>
        <taxon>Gammaproteobacteria</taxon>
        <taxon>Oceanospirillales</taxon>
        <taxon>Oceanospirillaceae</taxon>
        <taxon>Bacterioplanes</taxon>
    </lineage>
</organism>
<feature type="domain" description="HAMP" evidence="7">
    <location>
        <begin position="337"/>
        <end position="390"/>
    </location>
</feature>
<dbReference type="FunFam" id="1.10.287.950:FF:000001">
    <property type="entry name" value="Methyl-accepting chemotaxis sensory transducer"/>
    <property type="match status" value="1"/>
</dbReference>
<dbReference type="InterPro" id="IPR013587">
    <property type="entry name" value="Nitrate/nitrite_sensing"/>
</dbReference>
<dbReference type="Pfam" id="PF00672">
    <property type="entry name" value="HAMP"/>
    <property type="match status" value="1"/>
</dbReference>
<keyword evidence="5" id="KW-0812">Transmembrane</keyword>
<dbReference type="KEGG" id="bsan:CHH28_12525"/>
<dbReference type="OrthoDB" id="2489132at2"/>
<dbReference type="GO" id="GO:0006935">
    <property type="term" value="P:chemotaxis"/>
    <property type="evidence" value="ECO:0007669"/>
    <property type="project" value="UniProtKB-ARBA"/>
</dbReference>
<evidence type="ECO:0000256" key="2">
    <source>
        <dbReference type="ARBA" id="ARBA00023224"/>
    </source>
</evidence>
<dbReference type="AlphaFoldDB" id="A0A222FKA6"/>
<evidence type="ECO:0000313" key="10">
    <source>
        <dbReference type="Proteomes" id="UP000202440"/>
    </source>
</evidence>
<dbReference type="SUPFAM" id="SSF58104">
    <property type="entry name" value="Methyl-accepting chemotaxis protein (MCP) signaling domain"/>
    <property type="match status" value="1"/>
</dbReference>
<dbReference type="PROSITE" id="PS50111">
    <property type="entry name" value="CHEMOTAXIS_TRANSDUC_2"/>
    <property type="match status" value="1"/>
</dbReference>
<evidence type="ECO:0000259" key="7">
    <source>
        <dbReference type="PROSITE" id="PS50885"/>
    </source>
</evidence>
<dbReference type="CDD" id="cd11386">
    <property type="entry name" value="MCP_signal"/>
    <property type="match status" value="1"/>
</dbReference>
<proteinExistence type="inferred from homology"/>
<dbReference type="PROSITE" id="PS50906">
    <property type="entry name" value="NIT"/>
    <property type="match status" value="1"/>
</dbReference>
<evidence type="ECO:0000259" key="6">
    <source>
        <dbReference type="PROSITE" id="PS50111"/>
    </source>
</evidence>
<dbReference type="Pfam" id="PF08376">
    <property type="entry name" value="NIT"/>
    <property type="match status" value="1"/>
</dbReference>
<dbReference type="CDD" id="cd06225">
    <property type="entry name" value="HAMP"/>
    <property type="match status" value="1"/>
</dbReference>
<evidence type="ECO:0008006" key="11">
    <source>
        <dbReference type="Google" id="ProtNLM"/>
    </source>
</evidence>
<comment type="similarity">
    <text evidence="3">Belongs to the methyl-accepting chemotaxis (MCP) protein family.</text>
</comment>
<protein>
    <recommendedName>
        <fullName evidence="11">Chemotaxis protein</fullName>
    </recommendedName>
</protein>
<dbReference type="GO" id="GO:0016020">
    <property type="term" value="C:membrane"/>
    <property type="evidence" value="ECO:0007669"/>
    <property type="project" value="UniProtKB-SubCell"/>
</dbReference>
<dbReference type="EMBL" id="CP022530">
    <property type="protein sequence ID" value="ASP39448.1"/>
    <property type="molecule type" value="Genomic_DNA"/>
</dbReference>
<dbReference type="InterPro" id="IPR003660">
    <property type="entry name" value="HAMP_dom"/>
</dbReference>
<evidence type="ECO:0000259" key="8">
    <source>
        <dbReference type="PROSITE" id="PS50906"/>
    </source>
</evidence>
<dbReference type="Pfam" id="PF00015">
    <property type="entry name" value="MCPsignal"/>
    <property type="match status" value="1"/>
</dbReference>
<evidence type="ECO:0000313" key="9">
    <source>
        <dbReference type="EMBL" id="ASP39448.1"/>
    </source>
</evidence>
<dbReference type="GO" id="GO:0007165">
    <property type="term" value="P:signal transduction"/>
    <property type="evidence" value="ECO:0007669"/>
    <property type="project" value="UniProtKB-KW"/>
</dbReference>
<dbReference type="PANTHER" id="PTHR32089:SF112">
    <property type="entry name" value="LYSOZYME-LIKE PROTEIN-RELATED"/>
    <property type="match status" value="1"/>
</dbReference>
<dbReference type="SMART" id="SM00304">
    <property type="entry name" value="HAMP"/>
    <property type="match status" value="1"/>
</dbReference>
<evidence type="ECO:0000256" key="1">
    <source>
        <dbReference type="ARBA" id="ARBA00004370"/>
    </source>
</evidence>
<dbReference type="InterPro" id="IPR004089">
    <property type="entry name" value="MCPsignal_dom"/>
</dbReference>
<dbReference type="PANTHER" id="PTHR32089">
    <property type="entry name" value="METHYL-ACCEPTING CHEMOTAXIS PROTEIN MCPB"/>
    <property type="match status" value="1"/>
</dbReference>
<dbReference type="Gene3D" id="1.10.287.950">
    <property type="entry name" value="Methyl-accepting chemotaxis protein"/>
    <property type="match status" value="1"/>
</dbReference>
<dbReference type="SMART" id="SM00283">
    <property type="entry name" value="MA"/>
    <property type="match status" value="1"/>
</dbReference>
<accession>A0A222FKA6</accession>
<dbReference type="InterPro" id="IPR010910">
    <property type="entry name" value="Nitrate/nitrite_sensing_bac"/>
</dbReference>
<feature type="domain" description="Methyl-accepting transducer" evidence="6">
    <location>
        <begin position="395"/>
        <end position="631"/>
    </location>
</feature>
<evidence type="ECO:0000256" key="5">
    <source>
        <dbReference type="SAM" id="Phobius"/>
    </source>
</evidence>
<keyword evidence="5" id="KW-0472">Membrane</keyword>
<reference evidence="9 10" key="1">
    <citation type="submission" date="2017-07" db="EMBL/GenBank/DDBJ databases">
        <title>Annotated genome sequence of Bacterioplanes sanyensis isolated from Red Sea.</title>
        <authorList>
            <person name="Rehman Z.U."/>
        </authorList>
    </citation>
    <scope>NUCLEOTIDE SEQUENCE [LARGE SCALE GENOMIC DNA]</scope>
    <source>
        <strain evidence="9 10">NV9</strain>
    </source>
</reference>
<dbReference type="Proteomes" id="UP000202440">
    <property type="component" value="Chromosome"/>
</dbReference>
<feature type="transmembrane region" description="Helical" evidence="5">
    <location>
        <begin position="314"/>
        <end position="336"/>
    </location>
</feature>